<name>A0A7Z1DT31_9GAMM</name>
<keyword evidence="1" id="KW-0472">Membrane</keyword>
<dbReference type="RefSeq" id="WP_094625528.1">
    <property type="nucleotide sequence ID" value="NZ_NEFY01000010.1"/>
</dbReference>
<feature type="transmembrane region" description="Helical" evidence="1">
    <location>
        <begin position="20"/>
        <end position="41"/>
    </location>
</feature>
<evidence type="ECO:0000313" key="3">
    <source>
        <dbReference type="Proteomes" id="UP000216984"/>
    </source>
</evidence>
<keyword evidence="1" id="KW-0812">Transmembrane</keyword>
<proteinExistence type="predicted"/>
<dbReference type="Proteomes" id="UP000216984">
    <property type="component" value="Unassembled WGS sequence"/>
</dbReference>
<keyword evidence="1" id="KW-1133">Transmembrane helix</keyword>
<keyword evidence="3" id="KW-1185">Reference proteome</keyword>
<dbReference type="Pfam" id="PF05137">
    <property type="entry name" value="PilN"/>
    <property type="match status" value="1"/>
</dbReference>
<dbReference type="AlphaFoldDB" id="A0A7Z1DT31"/>
<gene>
    <name evidence="2" type="ORF">B9Q17_07445</name>
</gene>
<protein>
    <submittedName>
        <fullName evidence="2">Fimbrial assembly protein</fullName>
    </submittedName>
</protein>
<accession>A0A7Z1DT31</accession>
<dbReference type="InterPro" id="IPR007813">
    <property type="entry name" value="PilN"/>
</dbReference>
<evidence type="ECO:0000256" key="1">
    <source>
        <dbReference type="SAM" id="Phobius"/>
    </source>
</evidence>
<dbReference type="EMBL" id="NEFY01000010">
    <property type="protein sequence ID" value="OZC35503.1"/>
    <property type="molecule type" value="Genomic_DNA"/>
</dbReference>
<sequence>MKQQVNLYVPELRPVRQRLSAGTCVVLVVLVAVLVLAAMAYGNWQNRQLAGQADAIERQTTQLQQAVETLSAQVEQQRPDPELELALERVTDTISRRQRLLERVEGLTGNHQAGFSGRMAALARQIPENLWLTGITLESSPASLKLEGRTRAPELVPGYLEQLGNEPVFAGETFRHFQLSRPDEEENTGWVEFRMATEHNGGASE</sequence>
<evidence type="ECO:0000313" key="2">
    <source>
        <dbReference type="EMBL" id="OZC35503.1"/>
    </source>
</evidence>
<reference evidence="2 3" key="1">
    <citation type="submission" date="2017-06" db="EMBL/GenBank/DDBJ databases">
        <title>Draft genome sequence of the halophilic bacterium Marinobacter vinifirmus FB1.</title>
        <authorList>
            <person name="Stepanov V.G."/>
            <person name="Roberts D.J."/>
            <person name="Fox G.E."/>
        </authorList>
    </citation>
    <scope>NUCLEOTIDE SEQUENCE [LARGE SCALE GENOMIC DNA]</scope>
    <source>
        <strain evidence="2 3">FB1</strain>
    </source>
</reference>
<comment type="caution">
    <text evidence="2">The sequence shown here is derived from an EMBL/GenBank/DDBJ whole genome shotgun (WGS) entry which is preliminary data.</text>
</comment>
<organism evidence="2 3">
    <name type="scientific">Marinobacter vinifirmus</name>
    <dbReference type="NCBI Taxonomy" id="355591"/>
    <lineage>
        <taxon>Bacteria</taxon>
        <taxon>Pseudomonadati</taxon>
        <taxon>Pseudomonadota</taxon>
        <taxon>Gammaproteobacteria</taxon>
        <taxon>Pseudomonadales</taxon>
        <taxon>Marinobacteraceae</taxon>
        <taxon>Marinobacter</taxon>
    </lineage>
</organism>